<dbReference type="OrthoDB" id="538336at2759"/>
<accession>A0A9P5NQA5</accession>
<name>A0A9P5NQA5_GYMJU</name>
<sequence length="577" mass="63873">MPLRLPPPIQFPTAHLPRTKEFRYVGEEASYKDRLNLAHKRAELTAKAHGPQINDILTCSEKFWNMHIDPITTLDGAAVGLWTLQINLAGGTLAAFVPNRPDLATLWKKVLDFEVTIHFLLTELGHGLDARSIETVAEWIPGGGFDLHTPNDQAAKFMPASLPAGNLPRVAIVMAKLMVEGKDHGIRPFLVPFNDGQAMCSNITSRPLPTPLGNKPMGYSITSFNHVKLPQESLLGDLSPASDPRTHFLSEIWRIGIGSICLTSVVIPSLKVAAYVTAQYSRRRMITTPQGRMVPIISFRTQQAPILHALAQSVVLEAFFQDLRRHFTTRDAATLVQRNALSTIFKTIAIAHWRQSSMNLADRCGAQGLFAHNQIIALQMDIRGVTIAEGDILVLSIRLASELILDRYQVAPPSLPNSLLAKHEQGLLIHMRKTLAEFGGNHRSEAFNNRLLTRSVALVEAIGHRMAYEAAFSAGVDPLILRLYEADAILRDISWYSENGLATKEKTQKVEEEILTSLFPSLDQLLEHTGVEPYVFAAITTEDSWKKFVAALPVLRGNAFVDPLNPMASKTLIKARL</sequence>
<dbReference type="GO" id="GO:0003997">
    <property type="term" value="F:acyl-CoA oxidase activity"/>
    <property type="evidence" value="ECO:0007669"/>
    <property type="project" value="InterPro"/>
</dbReference>
<dbReference type="GO" id="GO:0033540">
    <property type="term" value="P:fatty acid beta-oxidation using acyl-CoA oxidase"/>
    <property type="evidence" value="ECO:0007669"/>
    <property type="project" value="TreeGrafter"/>
</dbReference>
<dbReference type="InterPro" id="IPR036250">
    <property type="entry name" value="AcylCo_DH-like_C"/>
</dbReference>
<dbReference type="SUPFAM" id="SSF47203">
    <property type="entry name" value="Acyl-CoA dehydrogenase C-terminal domain-like"/>
    <property type="match status" value="1"/>
</dbReference>
<dbReference type="GO" id="GO:0071949">
    <property type="term" value="F:FAD binding"/>
    <property type="evidence" value="ECO:0007669"/>
    <property type="project" value="InterPro"/>
</dbReference>
<dbReference type="GO" id="GO:0055088">
    <property type="term" value="P:lipid homeostasis"/>
    <property type="evidence" value="ECO:0007669"/>
    <property type="project" value="TreeGrafter"/>
</dbReference>
<dbReference type="GO" id="GO:0005777">
    <property type="term" value="C:peroxisome"/>
    <property type="evidence" value="ECO:0007669"/>
    <property type="project" value="InterPro"/>
</dbReference>
<comment type="caution">
    <text evidence="2">The sequence shown here is derived from an EMBL/GenBank/DDBJ whole genome shotgun (WGS) entry which is preliminary data.</text>
</comment>
<dbReference type="Gene3D" id="1.20.140.10">
    <property type="entry name" value="Butyryl-CoA Dehydrogenase, subunit A, domain 3"/>
    <property type="match status" value="1"/>
</dbReference>
<dbReference type="Pfam" id="PF22924">
    <property type="entry name" value="ACOX_C_alpha1"/>
    <property type="match status" value="1"/>
</dbReference>
<dbReference type="PANTHER" id="PTHR10909:SF382">
    <property type="entry name" value="ACYL-COENZYME A OXIDASE"/>
    <property type="match status" value="1"/>
</dbReference>
<dbReference type="PANTHER" id="PTHR10909">
    <property type="entry name" value="ELECTRON TRANSPORT OXIDOREDUCTASE"/>
    <property type="match status" value="1"/>
</dbReference>
<dbReference type="InterPro" id="IPR009100">
    <property type="entry name" value="AcylCoA_DH/oxidase_NM_dom_sf"/>
</dbReference>
<organism evidence="2 3">
    <name type="scientific">Gymnopilus junonius</name>
    <name type="common">Spectacular rustgill mushroom</name>
    <name type="synonym">Gymnopilus spectabilis subsp. junonius</name>
    <dbReference type="NCBI Taxonomy" id="109634"/>
    <lineage>
        <taxon>Eukaryota</taxon>
        <taxon>Fungi</taxon>
        <taxon>Dikarya</taxon>
        <taxon>Basidiomycota</taxon>
        <taxon>Agaricomycotina</taxon>
        <taxon>Agaricomycetes</taxon>
        <taxon>Agaricomycetidae</taxon>
        <taxon>Agaricales</taxon>
        <taxon>Agaricineae</taxon>
        <taxon>Hymenogastraceae</taxon>
        <taxon>Gymnopilus</taxon>
    </lineage>
</organism>
<evidence type="ECO:0000259" key="1">
    <source>
        <dbReference type="Pfam" id="PF22924"/>
    </source>
</evidence>
<dbReference type="InterPro" id="IPR046373">
    <property type="entry name" value="Acyl-CoA_Oxase/DH_mid-dom_sf"/>
</dbReference>
<gene>
    <name evidence="2" type="ORF">CPB84DRAFT_1777458</name>
</gene>
<keyword evidence="3" id="KW-1185">Reference proteome</keyword>
<evidence type="ECO:0000313" key="2">
    <source>
        <dbReference type="EMBL" id="KAF8901502.1"/>
    </source>
</evidence>
<feature type="domain" description="Acyl-CoA oxidase C-alpha1" evidence="1">
    <location>
        <begin position="267"/>
        <end position="403"/>
    </location>
</feature>
<dbReference type="AlphaFoldDB" id="A0A9P5NQA5"/>
<dbReference type="Gene3D" id="2.40.110.10">
    <property type="entry name" value="Butyryl-CoA Dehydrogenase, subunit A, domain 2"/>
    <property type="match status" value="1"/>
</dbReference>
<dbReference type="GO" id="GO:0005504">
    <property type="term" value="F:fatty acid binding"/>
    <property type="evidence" value="ECO:0007669"/>
    <property type="project" value="TreeGrafter"/>
</dbReference>
<dbReference type="SUPFAM" id="SSF56645">
    <property type="entry name" value="Acyl-CoA dehydrogenase NM domain-like"/>
    <property type="match status" value="1"/>
</dbReference>
<evidence type="ECO:0000313" key="3">
    <source>
        <dbReference type="Proteomes" id="UP000724874"/>
    </source>
</evidence>
<protein>
    <submittedName>
        <fullName evidence="2">Acyl-CoA dehydrogenase NM domain-like protein</fullName>
    </submittedName>
</protein>
<dbReference type="Proteomes" id="UP000724874">
    <property type="component" value="Unassembled WGS sequence"/>
</dbReference>
<dbReference type="EMBL" id="JADNYJ010000041">
    <property type="protein sequence ID" value="KAF8901502.1"/>
    <property type="molecule type" value="Genomic_DNA"/>
</dbReference>
<dbReference type="InterPro" id="IPR012258">
    <property type="entry name" value="Acyl-CoA_oxidase"/>
</dbReference>
<dbReference type="InterPro" id="IPR055060">
    <property type="entry name" value="ACOX_C_alpha1"/>
</dbReference>
<proteinExistence type="predicted"/>
<reference evidence="2" key="1">
    <citation type="submission" date="2020-11" db="EMBL/GenBank/DDBJ databases">
        <authorList>
            <consortium name="DOE Joint Genome Institute"/>
            <person name="Ahrendt S."/>
            <person name="Riley R."/>
            <person name="Andreopoulos W."/>
            <person name="LaButti K."/>
            <person name="Pangilinan J."/>
            <person name="Ruiz-duenas F.J."/>
            <person name="Barrasa J.M."/>
            <person name="Sanchez-Garcia M."/>
            <person name="Camarero S."/>
            <person name="Miyauchi S."/>
            <person name="Serrano A."/>
            <person name="Linde D."/>
            <person name="Babiker R."/>
            <person name="Drula E."/>
            <person name="Ayuso-Fernandez I."/>
            <person name="Pacheco R."/>
            <person name="Padilla G."/>
            <person name="Ferreira P."/>
            <person name="Barriuso J."/>
            <person name="Kellner H."/>
            <person name="Castanera R."/>
            <person name="Alfaro M."/>
            <person name="Ramirez L."/>
            <person name="Pisabarro A.G."/>
            <person name="Kuo A."/>
            <person name="Tritt A."/>
            <person name="Lipzen A."/>
            <person name="He G."/>
            <person name="Yan M."/>
            <person name="Ng V."/>
            <person name="Cullen D."/>
            <person name="Martin F."/>
            <person name="Rosso M.-N."/>
            <person name="Henrissat B."/>
            <person name="Hibbett D."/>
            <person name="Martinez A.T."/>
            <person name="Grigoriev I.V."/>
        </authorList>
    </citation>
    <scope>NUCLEOTIDE SEQUENCE</scope>
    <source>
        <strain evidence="2">AH 44721</strain>
    </source>
</reference>